<dbReference type="CDD" id="cd18870">
    <property type="entry name" value="NUDIX_AcylCoAdiphos_Nudt19"/>
    <property type="match status" value="1"/>
</dbReference>
<dbReference type="PRINTS" id="PR00502">
    <property type="entry name" value="NUDIXFAMILY"/>
</dbReference>
<comment type="cofactor">
    <cofactor evidence="1">
        <name>Mn(2+)</name>
        <dbReference type="ChEBI" id="CHEBI:29035"/>
    </cofactor>
</comment>
<comment type="caution">
    <text evidence="8">The sequence shown here is derived from an EMBL/GenBank/DDBJ whole genome shotgun (WGS) entry which is preliminary data.</text>
</comment>
<evidence type="ECO:0000256" key="6">
    <source>
        <dbReference type="ARBA" id="ARBA00023211"/>
    </source>
</evidence>
<dbReference type="InterPro" id="IPR000086">
    <property type="entry name" value="NUDIX_hydrolase_dom"/>
</dbReference>
<dbReference type="InterPro" id="IPR039121">
    <property type="entry name" value="NUDT19"/>
</dbReference>
<dbReference type="Pfam" id="PF00293">
    <property type="entry name" value="NUDIX"/>
    <property type="match status" value="1"/>
</dbReference>
<keyword evidence="6" id="KW-0464">Manganese</keyword>
<evidence type="ECO:0000313" key="9">
    <source>
        <dbReference type="Proteomes" id="UP000549113"/>
    </source>
</evidence>
<evidence type="ECO:0000259" key="7">
    <source>
        <dbReference type="PROSITE" id="PS51462"/>
    </source>
</evidence>
<name>A0AA40SNY0_9MICO</name>
<dbReference type="InterPro" id="IPR020476">
    <property type="entry name" value="Nudix_hydrolase"/>
</dbReference>
<keyword evidence="3" id="KW-0479">Metal-binding</keyword>
<evidence type="ECO:0000256" key="5">
    <source>
        <dbReference type="ARBA" id="ARBA00022842"/>
    </source>
</evidence>
<proteinExistence type="predicted"/>
<dbReference type="EMBL" id="JACIFH010000001">
    <property type="protein sequence ID" value="MBB4139691.1"/>
    <property type="molecule type" value="Genomic_DNA"/>
</dbReference>
<organism evidence="8 9">
    <name type="scientific">Microbacterium invictum</name>
    <dbReference type="NCBI Taxonomy" id="515415"/>
    <lineage>
        <taxon>Bacteria</taxon>
        <taxon>Bacillati</taxon>
        <taxon>Actinomycetota</taxon>
        <taxon>Actinomycetes</taxon>
        <taxon>Micrococcales</taxon>
        <taxon>Microbacteriaceae</taxon>
        <taxon>Microbacterium</taxon>
    </lineage>
</organism>
<keyword evidence="4" id="KW-0378">Hydrolase</keyword>
<dbReference type="GO" id="GO:0046872">
    <property type="term" value="F:metal ion binding"/>
    <property type="evidence" value="ECO:0007669"/>
    <property type="project" value="UniProtKB-KW"/>
</dbReference>
<evidence type="ECO:0000256" key="1">
    <source>
        <dbReference type="ARBA" id="ARBA00001936"/>
    </source>
</evidence>
<evidence type="ECO:0000313" key="8">
    <source>
        <dbReference type="EMBL" id="MBB4139691.1"/>
    </source>
</evidence>
<dbReference type="AlphaFoldDB" id="A0AA40SNY0"/>
<dbReference type="Gene3D" id="3.90.79.10">
    <property type="entry name" value="Nucleoside Triphosphate Pyrophosphohydrolase"/>
    <property type="match status" value="2"/>
</dbReference>
<dbReference type="SUPFAM" id="SSF55811">
    <property type="entry name" value="Nudix"/>
    <property type="match status" value="1"/>
</dbReference>
<keyword evidence="9" id="KW-1185">Reference proteome</keyword>
<gene>
    <name evidence="8" type="ORF">BKA10_001485</name>
</gene>
<dbReference type="PANTHER" id="PTHR12318:SF0">
    <property type="entry name" value="ACYL-COENZYME A DIPHOSPHATASE NUDT19"/>
    <property type="match status" value="1"/>
</dbReference>
<dbReference type="GO" id="GO:0016818">
    <property type="term" value="F:hydrolase activity, acting on acid anhydrides, in phosphorus-containing anhydrides"/>
    <property type="evidence" value="ECO:0007669"/>
    <property type="project" value="InterPro"/>
</dbReference>
<comment type="cofactor">
    <cofactor evidence="2">
        <name>Mg(2+)</name>
        <dbReference type="ChEBI" id="CHEBI:18420"/>
    </cofactor>
</comment>
<evidence type="ECO:0000256" key="4">
    <source>
        <dbReference type="ARBA" id="ARBA00022801"/>
    </source>
</evidence>
<dbReference type="RefSeq" id="WP_248198882.1">
    <property type="nucleotide sequence ID" value="NZ_BAABCO010000001.1"/>
</dbReference>
<sequence>MTGDRFARVLADMIDTAGDARAVDIPVAATVLILRDSEAGPEVLMIERPDRGSFAGAWVFPGGKTEPGDTGDTEEDVARTAGVRETQEETGLVLLGEAMQTLSRWNPPPTVTLRIRTWFFVARDPGGALTLAADEAVASDWVRPAEALERHGRGDVTLYPPTWVTLHDLAAHGDVDDIFAVARLSGVQQFETLARQGPDGPLLLWPDDAEYDVDAADPASGSRHRLDISGLPWVYTRD</sequence>
<reference evidence="8 9" key="1">
    <citation type="submission" date="2020-08" db="EMBL/GenBank/DDBJ databases">
        <title>Sequencing the genomes of 1000 actinobacteria strains.</title>
        <authorList>
            <person name="Klenk H.-P."/>
        </authorList>
    </citation>
    <scope>NUCLEOTIDE SEQUENCE [LARGE SCALE GENOMIC DNA]</scope>
    <source>
        <strain evidence="8 9">DSM 19600</strain>
    </source>
</reference>
<dbReference type="Proteomes" id="UP000549113">
    <property type="component" value="Unassembled WGS sequence"/>
</dbReference>
<evidence type="ECO:0000256" key="3">
    <source>
        <dbReference type="ARBA" id="ARBA00022723"/>
    </source>
</evidence>
<dbReference type="PANTHER" id="PTHR12318">
    <property type="entry name" value="TESTOSTERONE-REGULATED PROTEIN RP2"/>
    <property type="match status" value="1"/>
</dbReference>
<dbReference type="InterPro" id="IPR015797">
    <property type="entry name" value="NUDIX_hydrolase-like_dom_sf"/>
</dbReference>
<accession>A0AA40SNY0</accession>
<protein>
    <submittedName>
        <fullName evidence="8">8-oxo-dGTP pyrophosphatase MutT (NUDIX family)</fullName>
    </submittedName>
</protein>
<evidence type="ECO:0000256" key="2">
    <source>
        <dbReference type="ARBA" id="ARBA00001946"/>
    </source>
</evidence>
<feature type="domain" description="Nudix hydrolase" evidence="7">
    <location>
        <begin position="24"/>
        <end position="164"/>
    </location>
</feature>
<dbReference type="PROSITE" id="PS51462">
    <property type="entry name" value="NUDIX"/>
    <property type="match status" value="1"/>
</dbReference>
<keyword evidence="5" id="KW-0460">Magnesium</keyword>